<organism evidence="5">
    <name type="scientific">Arundo donax</name>
    <name type="common">Giant reed</name>
    <name type="synonym">Donax arundinaceus</name>
    <dbReference type="NCBI Taxonomy" id="35708"/>
    <lineage>
        <taxon>Eukaryota</taxon>
        <taxon>Viridiplantae</taxon>
        <taxon>Streptophyta</taxon>
        <taxon>Embryophyta</taxon>
        <taxon>Tracheophyta</taxon>
        <taxon>Spermatophyta</taxon>
        <taxon>Magnoliopsida</taxon>
        <taxon>Liliopsida</taxon>
        <taxon>Poales</taxon>
        <taxon>Poaceae</taxon>
        <taxon>PACMAD clade</taxon>
        <taxon>Arundinoideae</taxon>
        <taxon>Arundineae</taxon>
        <taxon>Arundo</taxon>
    </lineage>
</organism>
<dbReference type="Pfam" id="PF03226">
    <property type="entry name" value="Yippee-Mis18"/>
    <property type="match status" value="1"/>
</dbReference>
<dbReference type="InterPro" id="IPR004910">
    <property type="entry name" value="Yippee/Mis18/Cereblon"/>
</dbReference>
<dbReference type="PANTHER" id="PTHR13848">
    <property type="entry name" value="PROTEIN YIPPEE-LIKE CG15309-RELATED"/>
    <property type="match status" value="1"/>
</dbReference>
<sequence length="183" mass="19222">MESATGTTRIAAPPAVSADDGGLAAATTAEENVAADADAIAEMASRLTVDAGNGNAGPIKLDADSNVYSCKNCHMHLGLAADIVSKAFHCKNGKAYLFNKVVNVTVGVKEDRMMITGMHTIADIFCVGCGCTIGWKYEAAHEKNQRYKEGKYILERYMLSGPDGSHYSGTQDSHVGGSDADDA</sequence>
<reference evidence="5" key="2">
    <citation type="journal article" date="2015" name="Data Brief">
        <title>Shoot transcriptome of the giant reed, Arundo donax.</title>
        <authorList>
            <person name="Barrero R.A."/>
            <person name="Guerrero F.D."/>
            <person name="Moolhuijzen P."/>
            <person name="Goolsby J.A."/>
            <person name="Tidwell J."/>
            <person name="Bellgard S.E."/>
            <person name="Bellgard M.I."/>
        </authorList>
    </citation>
    <scope>NUCLEOTIDE SEQUENCE</scope>
    <source>
        <tissue evidence="5">Shoot tissue taken approximately 20 cm above the soil surface</tissue>
    </source>
</reference>
<dbReference type="InterPro" id="IPR039058">
    <property type="entry name" value="Yippee_fam"/>
</dbReference>
<protein>
    <recommendedName>
        <fullName evidence="4">Yippee domain-containing protein</fullName>
    </recommendedName>
</protein>
<dbReference type="EMBL" id="GBRH01188566">
    <property type="protein sequence ID" value="JAE09330.1"/>
    <property type="molecule type" value="Transcribed_RNA"/>
</dbReference>
<comment type="similarity">
    <text evidence="1">Belongs to the yippee family.</text>
</comment>
<evidence type="ECO:0000313" key="5">
    <source>
        <dbReference type="EMBL" id="JAE09330.1"/>
    </source>
</evidence>
<keyword evidence="3" id="KW-0862">Zinc</keyword>
<dbReference type="PROSITE" id="PS51792">
    <property type="entry name" value="YIPPEE"/>
    <property type="match status" value="1"/>
</dbReference>
<evidence type="ECO:0000256" key="1">
    <source>
        <dbReference type="ARBA" id="ARBA00005613"/>
    </source>
</evidence>
<dbReference type="GO" id="GO:0046872">
    <property type="term" value="F:metal ion binding"/>
    <property type="evidence" value="ECO:0007669"/>
    <property type="project" value="UniProtKB-KW"/>
</dbReference>
<dbReference type="InterPro" id="IPR034751">
    <property type="entry name" value="Yippee"/>
</dbReference>
<evidence type="ECO:0000259" key="4">
    <source>
        <dbReference type="PROSITE" id="PS51792"/>
    </source>
</evidence>
<keyword evidence="2" id="KW-0479">Metal-binding</keyword>
<dbReference type="AlphaFoldDB" id="A0A0A9F8F2"/>
<proteinExistence type="inferred from homology"/>
<evidence type="ECO:0000256" key="2">
    <source>
        <dbReference type="ARBA" id="ARBA00022723"/>
    </source>
</evidence>
<accession>A0A0A9F8F2</accession>
<feature type="domain" description="Yippee" evidence="4">
    <location>
        <begin position="66"/>
        <end position="163"/>
    </location>
</feature>
<evidence type="ECO:0000256" key="3">
    <source>
        <dbReference type="ARBA" id="ARBA00022833"/>
    </source>
</evidence>
<reference evidence="5" key="1">
    <citation type="submission" date="2014-09" db="EMBL/GenBank/DDBJ databases">
        <authorList>
            <person name="Magalhaes I.L.F."/>
            <person name="Oliveira U."/>
            <person name="Santos F.R."/>
            <person name="Vidigal T.H.D.A."/>
            <person name="Brescovit A.D."/>
            <person name="Santos A.J."/>
        </authorList>
    </citation>
    <scope>NUCLEOTIDE SEQUENCE</scope>
    <source>
        <tissue evidence="5">Shoot tissue taken approximately 20 cm above the soil surface</tissue>
    </source>
</reference>
<name>A0A0A9F8F2_ARUDO</name>